<keyword evidence="2 6" id="KW-0227">DNA damage</keyword>
<dbReference type="Gene3D" id="1.10.8.10">
    <property type="entry name" value="DNA helicase RuvA subunit, C-terminal domain"/>
    <property type="match status" value="1"/>
</dbReference>
<comment type="caution">
    <text evidence="6">Lacks conserved residue(s) required for the propagation of feature annotation.</text>
</comment>
<dbReference type="GO" id="GO:0048476">
    <property type="term" value="C:Holliday junction resolvase complex"/>
    <property type="evidence" value="ECO:0007669"/>
    <property type="project" value="UniProtKB-UniRule"/>
</dbReference>
<evidence type="ECO:0000313" key="8">
    <source>
        <dbReference type="EMBL" id="TGN13370.1"/>
    </source>
</evidence>
<evidence type="ECO:0000256" key="1">
    <source>
        <dbReference type="ARBA" id="ARBA00022490"/>
    </source>
</evidence>
<dbReference type="Proteomes" id="UP000298264">
    <property type="component" value="Unassembled WGS sequence"/>
</dbReference>
<dbReference type="SUPFAM" id="SSF46929">
    <property type="entry name" value="DNA helicase RuvA subunit, C-terminal domain"/>
    <property type="match status" value="1"/>
</dbReference>
<dbReference type="GO" id="GO:0009379">
    <property type="term" value="C:Holliday junction helicase complex"/>
    <property type="evidence" value="ECO:0007669"/>
    <property type="project" value="InterPro"/>
</dbReference>
<evidence type="ECO:0000313" key="9">
    <source>
        <dbReference type="Proteomes" id="UP000298264"/>
    </source>
</evidence>
<comment type="similarity">
    <text evidence="6">Belongs to the RuvA family.</text>
</comment>
<dbReference type="Pfam" id="PF01330">
    <property type="entry name" value="RuvA_N"/>
    <property type="match status" value="1"/>
</dbReference>
<keyword evidence="3 6" id="KW-0238">DNA-binding</keyword>
<feature type="region of interest" description="Domain III" evidence="6">
    <location>
        <begin position="143"/>
        <end position="198"/>
    </location>
</feature>
<dbReference type="GO" id="GO:0009378">
    <property type="term" value="F:four-way junction helicase activity"/>
    <property type="evidence" value="ECO:0007669"/>
    <property type="project" value="InterPro"/>
</dbReference>
<dbReference type="InterPro" id="IPR013849">
    <property type="entry name" value="DNA_helicase_Holl-junc_RuvA_I"/>
</dbReference>
<evidence type="ECO:0000256" key="5">
    <source>
        <dbReference type="ARBA" id="ARBA00023204"/>
    </source>
</evidence>
<name>A0A4V3JXF7_9LEPT</name>
<dbReference type="Pfam" id="PF14520">
    <property type="entry name" value="HHH_5"/>
    <property type="match status" value="1"/>
</dbReference>
<dbReference type="SUPFAM" id="SSF47781">
    <property type="entry name" value="RuvA domain 2-like"/>
    <property type="match status" value="1"/>
</dbReference>
<dbReference type="InterPro" id="IPR010994">
    <property type="entry name" value="RuvA_2-like"/>
</dbReference>
<sequence length="198" mass="22577">MIASLRGTLLRLDLDSILIEVSGVGYEVMIPFPLHLELRESIGKEIFIHCFHSISDRGQKLFGFQTNKDRELFKLIKSLHGIGELTALKILSFFRADDLYQIAQADDRKTLERIPKVKGKTSEKILFEIKQNLKKLESFLQDDSGKEFGPIHIQDDLAILALIQLGYDEKTAKREVDLIRKESPDLEAGEIVKKVITK</sequence>
<dbReference type="GO" id="GO:0005524">
    <property type="term" value="F:ATP binding"/>
    <property type="evidence" value="ECO:0007669"/>
    <property type="project" value="InterPro"/>
</dbReference>
<evidence type="ECO:0000256" key="2">
    <source>
        <dbReference type="ARBA" id="ARBA00022763"/>
    </source>
</evidence>
<dbReference type="Gene3D" id="2.40.50.140">
    <property type="entry name" value="Nucleic acid-binding proteins"/>
    <property type="match status" value="1"/>
</dbReference>
<dbReference type="InterPro" id="IPR036267">
    <property type="entry name" value="RuvA_C_sf"/>
</dbReference>
<comment type="caution">
    <text evidence="8">The sequence shown here is derived from an EMBL/GenBank/DDBJ whole genome shotgun (WGS) entry which is preliminary data.</text>
</comment>
<dbReference type="OrthoDB" id="5293449at2"/>
<gene>
    <name evidence="6" type="primary">ruvA</name>
    <name evidence="8" type="ORF">EHS11_03830</name>
</gene>
<dbReference type="GO" id="GO:0000400">
    <property type="term" value="F:four-way junction DNA binding"/>
    <property type="evidence" value="ECO:0007669"/>
    <property type="project" value="UniProtKB-UniRule"/>
</dbReference>
<dbReference type="InterPro" id="IPR011114">
    <property type="entry name" value="RuvA_C"/>
</dbReference>
<evidence type="ECO:0000259" key="7">
    <source>
        <dbReference type="Pfam" id="PF01330"/>
    </source>
</evidence>
<evidence type="ECO:0000256" key="3">
    <source>
        <dbReference type="ARBA" id="ARBA00023125"/>
    </source>
</evidence>
<dbReference type="GO" id="GO:0006281">
    <property type="term" value="P:DNA repair"/>
    <property type="evidence" value="ECO:0007669"/>
    <property type="project" value="UniProtKB-UniRule"/>
</dbReference>
<proteinExistence type="inferred from homology"/>
<dbReference type="NCBIfam" id="TIGR00084">
    <property type="entry name" value="ruvA"/>
    <property type="match status" value="1"/>
</dbReference>
<feature type="domain" description="DNA helicase Holliday junction RuvA type" evidence="7">
    <location>
        <begin position="1"/>
        <end position="63"/>
    </location>
</feature>
<reference evidence="8" key="1">
    <citation type="journal article" date="2019" name="PLoS Negl. Trop. Dis.">
        <title>Revisiting the worldwide diversity of Leptospira species in the environment.</title>
        <authorList>
            <person name="Vincent A.T."/>
            <person name="Schiettekatte O."/>
            <person name="Bourhy P."/>
            <person name="Veyrier F.J."/>
            <person name="Picardeau M."/>
        </authorList>
    </citation>
    <scope>NUCLEOTIDE SEQUENCE [LARGE SCALE GENOMIC DNA]</scope>
    <source>
        <strain evidence="8">201400974</strain>
    </source>
</reference>
<dbReference type="SUPFAM" id="SSF50249">
    <property type="entry name" value="Nucleic acid-binding proteins"/>
    <property type="match status" value="1"/>
</dbReference>
<dbReference type="Gene3D" id="1.10.150.20">
    <property type="entry name" value="5' to 3' exonuclease, C-terminal subdomain"/>
    <property type="match status" value="1"/>
</dbReference>
<comment type="subunit">
    <text evidence="6">Homotetramer. Forms an RuvA(8)-RuvB(12)-Holliday junction (HJ) complex. HJ DNA is sandwiched between 2 RuvA tetramers; dsDNA enters through RuvA and exits via RuvB. An RuvB hexamer assembles on each DNA strand where it exits the tetramer. Each RuvB hexamer is contacted by two RuvA subunits (via domain III) on 2 adjacent RuvB subunits; this complex drives branch migration. In the full resolvosome a probable DNA-RuvA(4)-RuvB(12)-RuvC(2) complex forms which resolves the HJ.</text>
</comment>
<dbReference type="RefSeq" id="WP_135763094.1">
    <property type="nucleotide sequence ID" value="NZ_RQHV01000029.1"/>
</dbReference>
<organism evidence="8 9">
    <name type="scientific">Leptospira ilyithenensis</name>
    <dbReference type="NCBI Taxonomy" id="2484901"/>
    <lineage>
        <taxon>Bacteria</taxon>
        <taxon>Pseudomonadati</taxon>
        <taxon>Spirochaetota</taxon>
        <taxon>Spirochaetia</taxon>
        <taxon>Leptospirales</taxon>
        <taxon>Leptospiraceae</taxon>
        <taxon>Leptospira</taxon>
    </lineage>
</organism>
<evidence type="ECO:0000256" key="4">
    <source>
        <dbReference type="ARBA" id="ARBA00023172"/>
    </source>
</evidence>
<dbReference type="InterPro" id="IPR012340">
    <property type="entry name" value="NA-bd_OB-fold"/>
</dbReference>
<protein>
    <recommendedName>
        <fullName evidence="6">Holliday junction branch migration complex subunit RuvA</fullName>
    </recommendedName>
</protein>
<keyword evidence="5 6" id="KW-0234">DNA repair</keyword>
<keyword evidence="4 6" id="KW-0233">DNA recombination</keyword>
<dbReference type="HAMAP" id="MF_00031">
    <property type="entry name" value="DNA_HJ_migration_RuvA"/>
    <property type="match status" value="1"/>
</dbReference>
<dbReference type="AlphaFoldDB" id="A0A4V3JXF7"/>
<dbReference type="GO" id="GO:0006310">
    <property type="term" value="P:DNA recombination"/>
    <property type="evidence" value="ECO:0007669"/>
    <property type="project" value="UniProtKB-UniRule"/>
</dbReference>
<dbReference type="CDD" id="cd14332">
    <property type="entry name" value="UBA_RuvA_C"/>
    <property type="match status" value="1"/>
</dbReference>
<dbReference type="EMBL" id="RQHV01000029">
    <property type="protein sequence ID" value="TGN13370.1"/>
    <property type="molecule type" value="Genomic_DNA"/>
</dbReference>
<dbReference type="InterPro" id="IPR000085">
    <property type="entry name" value="RuvA"/>
</dbReference>
<keyword evidence="9" id="KW-1185">Reference proteome</keyword>
<dbReference type="GO" id="GO:0005737">
    <property type="term" value="C:cytoplasm"/>
    <property type="evidence" value="ECO:0007669"/>
    <property type="project" value="UniProtKB-SubCell"/>
</dbReference>
<comment type="domain">
    <text evidence="6">Has three domains with a flexible linker between the domains II and III and assumes an 'L' shape. Domain III is highly mobile and contacts RuvB.</text>
</comment>
<accession>A0A4V3JXF7</accession>
<evidence type="ECO:0000256" key="6">
    <source>
        <dbReference type="HAMAP-Rule" id="MF_00031"/>
    </source>
</evidence>
<comment type="function">
    <text evidence="6">The RuvA-RuvB-RuvC complex processes Holliday junction (HJ) DNA during genetic recombination and DNA repair, while the RuvA-RuvB complex plays an important role in the rescue of blocked DNA replication forks via replication fork reversal (RFR). RuvA specifically binds to HJ cruciform DNA, conferring on it an open structure. The RuvB hexamer acts as an ATP-dependent pump, pulling dsDNA into and through the RuvAB complex. HJ branch migration allows RuvC to scan DNA until it finds its consensus sequence, where it cleaves and resolves the cruciform DNA.</text>
</comment>
<keyword evidence="1 6" id="KW-0963">Cytoplasm</keyword>
<comment type="subcellular location">
    <subcellularLocation>
        <location evidence="6">Cytoplasm</location>
    </subcellularLocation>
</comment>